<dbReference type="Proteomes" id="UP000886725">
    <property type="component" value="Unassembled WGS sequence"/>
</dbReference>
<name>A0A9D1CKN9_9FIRM</name>
<dbReference type="InterPro" id="IPR053926">
    <property type="entry name" value="RecX_HTH_1st"/>
</dbReference>
<comment type="subcellular location">
    <subcellularLocation>
        <location evidence="1 5">Cytoplasm</location>
    </subcellularLocation>
</comment>
<dbReference type="Pfam" id="PF21982">
    <property type="entry name" value="RecX_HTH1"/>
    <property type="match status" value="1"/>
</dbReference>
<gene>
    <name evidence="5" type="primary">recX</name>
    <name evidence="8" type="ORF">IAC85_06765</name>
</gene>
<dbReference type="GO" id="GO:0006282">
    <property type="term" value="P:regulation of DNA repair"/>
    <property type="evidence" value="ECO:0007669"/>
    <property type="project" value="UniProtKB-UniRule"/>
</dbReference>
<keyword evidence="4 5" id="KW-0963">Cytoplasm</keyword>
<dbReference type="Pfam" id="PF02631">
    <property type="entry name" value="RecX_HTH2"/>
    <property type="match status" value="1"/>
</dbReference>
<evidence type="ECO:0000259" key="6">
    <source>
        <dbReference type="Pfam" id="PF02631"/>
    </source>
</evidence>
<proteinExistence type="inferred from homology"/>
<dbReference type="AlphaFoldDB" id="A0A9D1CKN9"/>
<dbReference type="InterPro" id="IPR053924">
    <property type="entry name" value="RecX_HTH_2nd"/>
</dbReference>
<reference evidence="8" key="1">
    <citation type="submission" date="2020-10" db="EMBL/GenBank/DDBJ databases">
        <authorList>
            <person name="Gilroy R."/>
        </authorList>
    </citation>
    <scope>NUCLEOTIDE SEQUENCE</scope>
    <source>
        <strain evidence="8">CHK165-10780</strain>
    </source>
</reference>
<evidence type="ECO:0000256" key="2">
    <source>
        <dbReference type="ARBA" id="ARBA00009695"/>
    </source>
</evidence>
<sequence>MKVDKYRMLKNDMYEITFEGHRYIVHSDLILKSKLLLRDDVTKETLEKLVFENQVYEAYNIALRQLSTKVRCYKELHDTLTKRGYNGGKIKEALDILIKQGYLSDRDYAKYYVHDQIALTNNGPWKIRKKLEENEIADKYIDEALQVFTEDIQKEKVKKLIAQLVKTNRTKSTYALKQKAIVYLINLGYSKEIINPFIVRIDFDDEKIFGRELAKLKRTLSKKYQGEELQRRIRQKLYAKGFNVSNLKEEDFVE</sequence>
<organism evidence="8 9">
    <name type="scientific">Candidatus Faecenecus gallistercoris</name>
    <dbReference type="NCBI Taxonomy" id="2840793"/>
    <lineage>
        <taxon>Bacteria</taxon>
        <taxon>Bacillati</taxon>
        <taxon>Bacillota</taxon>
        <taxon>Bacillota incertae sedis</taxon>
        <taxon>Candidatus Faecenecus</taxon>
    </lineage>
</organism>
<reference evidence="8" key="2">
    <citation type="journal article" date="2021" name="PeerJ">
        <title>Extensive microbial diversity within the chicken gut microbiome revealed by metagenomics and culture.</title>
        <authorList>
            <person name="Gilroy R."/>
            <person name="Ravi A."/>
            <person name="Getino M."/>
            <person name="Pursley I."/>
            <person name="Horton D.L."/>
            <person name="Alikhan N.F."/>
            <person name="Baker D."/>
            <person name="Gharbi K."/>
            <person name="Hall N."/>
            <person name="Watson M."/>
            <person name="Adriaenssens E.M."/>
            <person name="Foster-Nyarko E."/>
            <person name="Jarju S."/>
            <person name="Secka A."/>
            <person name="Antonio M."/>
            <person name="Oren A."/>
            <person name="Chaudhuri R.R."/>
            <person name="La Ragione R."/>
            <person name="Hildebrand F."/>
            <person name="Pallen M.J."/>
        </authorList>
    </citation>
    <scope>NUCLEOTIDE SEQUENCE</scope>
    <source>
        <strain evidence="8">CHK165-10780</strain>
    </source>
</reference>
<dbReference type="InterPro" id="IPR003783">
    <property type="entry name" value="Regulatory_RecX"/>
</dbReference>
<comment type="function">
    <text evidence="5">Modulates RecA activity.</text>
</comment>
<feature type="domain" description="RecX first three-helical" evidence="7">
    <location>
        <begin position="58"/>
        <end position="95"/>
    </location>
</feature>
<evidence type="ECO:0000256" key="4">
    <source>
        <dbReference type="ARBA" id="ARBA00022490"/>
    </source>
</evidence>
<evidence type="ECO:0000259" key="7">
    <source>
        <dbReference type="Pfam" id="PF21982"/>
    </source>
</evidence>
<evidence type="ECO:0000313" key="9">
    <source>
        <dbReference type="Proteomes" id="UP000886725"/>
    </source>
</evidence>
<protein>
    <recommendedName>
        <fullName evidence="3 5">Regulatory protein RecX</fullName>
    </recommendedName>
</protein>
<dbReference type="InterPro" id="IPR036388">
    <property type="entry name" value="WH-like_DNA-bd_sf"/>
</dbReference>
<dbReference type="HAMAP" id="MF_01114">
    <property type="entry name" value="RecX"/>
    <property type="match status" value="1"/>
</dbReference>
<feature type="domain" description="RecX second three-helical" evidence="6">
    <location>
        <begin position="104"/>
        <end position="145"/>
    </location>
</feature>
<evidence type="ECO:0000313" key="8">
    <source>
        <dbReference type="EMBL" id="HIQ65421.1"/>
    </source>
</evidence>
<dbReference type="PANTHER" id="PTHR33602">
    <property type="entry name" value="REGULATORY PROTEIN RECX FAMILY PROTEIN"/>
    <property type="match status" value="1"/>
</dbReference>
<comment type="similarity">
    <text evidence="2 5">Belongs to the RecX family.</text>
</comment>
<evidence type="ECO:0000256" key="1">
    <source>
        <dbReference type="ARBA" id="ARBA00004496"/>
    </source>
</evidence>
<dbReference type="PANTHER" id="PTHR33602:SF1">
    <property type="entry name" value="REGULATORY PROTEIN RECX FAMILY PROTEIN"/>
    <property type="match status" value="1"/>
</dbReference>
<comment type="caution">
    <text evidence="8">The sequence shown here is derived from an EMBL/GenBank/DDBJ whole genome shotgun (WGS) entry which is preliminary data.</text>
</comment>
<evidence type="ECO:0000256" key="5">
    <source>
        <dbReference type="HAMAP-Rule" id="MF_01114"/>
    </source>
</evidence>
<accession>A0A9D1CKN9</accession>
<dbReference type="Gene3D" id="1.10.10.10">
    <property type="entry name" value="Winged helix-like DNA-binding domain superfamily/Winged helix DNA-binding domain"/>
    <property type="match status" value="3"/>
</dbReference>
<evidence type="ECO:0000256" key="3">
    <source>
        <dbReference type="ARBA" id="ARBA00018111"/>
    </source>
</evidence>
<dbReference type="EMBL" id="DVFU01000132">
    <property type="protein sequence ID" value="HIQ65421.1"/>
    <property type="molecule type" value="Genomic_DNA"/>
</dbReference>
<dbReference type="GO" id="GO:0005737">
    <property type="term" value="C:cytoplasm"/>
    <property type="evidence" value="ECO:0007669"/>
    <property type="project" value="UniProtKB-SubCell"/>
</dbReference>